<evidence type="ECO:0000256" key="9">
    <source>
        <dbReference type="ARBA" id="ARBA00023136"/>
    </source>
</evidence>
<keyword evidence="7 11" id="KW-1133">Transmembrane helix</keyword>
<evidence type="ECO:0000256" key="5">
    <source>
        <dbReference type="ARBA" id="ARBA00022753"/>
    </source>
</evidence>
<keyword evidence="9 11" id="KW-0472">Membrane</keyword>
<organism evidence="13 14">
    <name type="scientific">Geodermatophilus aquaeductus</name>
    <dbReference type="NCBI Taxonomy" id="1564161"/>
    <lineage>
        <taxon>Bacteria</taxon>
        <taxon>Bacillati</taxon>
        <taxon>Actinomycetota</taxon>
        <taxon>Actinomycetes</taxon>
        <taxon>Geodermatophilales</taxon>
        <taxon>Geodermatophilaceae</taxon>
        <taxon>Geodermatophilus</taxon>
    </lineage>
</organism>
<keyword evidence="14" id="KW-1185">Reference proteome</keyword>
<evidence type="ECO:0000313" key="13">
    <source>
        <dbReference type="EMBL" id="SMO92999.1"/>
    </source>
</evidence>
<keyword evidence="4 11" id="KW-0812">Transmembrane</keyword>
<evidence type="ECO:0000256" key="8">
    <source>
        <dbReference type="ARBA" id="ARBA00023018"/>
    </source>
</evidence>
<dbReference type="AlphaFoldDB" id="A0A521F9V9"/>
<proteinExistence type="inferred from homology"/>
<accession>A0A521F9V9</accession>
<evidence type="ECO:0000256" key="7">
    <source>
        <dbReference type="ARBA" id="ARBA00022989"/>
    </source>
</evidence>
<gene>
    <name evidence="13" type="ORF">SAMN06273567_107266</name>
</gene>
<evidence type="ECO:0000313" key="14">
    <source>
        <dbReference type="Proteomes" id="UP000317484"/>
    </source>
</evidence>
<keyword evidence="6" id="KW-0862">Zinc</keyword>
<dbReference type="EMBL" id="FXTJ01000007">
    <property type="protein sequence ID" value="SMO92999.1"/>
    <property type="molecule type" value="Genomic_DNA"/>
</dbReference>
<evidence type="ECO:0000256" key="2">
    <source>
        <dbReference type="ARBA" id="ARBA00004644"/>
    </source>
</evidence>
<dbReference type="Pfam" id="PF01545">
    <property type="entry name" value="Cation_efflux"/>
    <property type="match status" value="1"/>
</dbReference>
<dbReference type="PANTHER" id="PTHR31937:SF2">
    <property type="entry name" value="TRANSMEMBRANE PROTEIN 163"/>
    <property type="match status" value="1"/>
</dbReference>
<evidence type="ECO:0000259" key="12">
    <source>
        <dbReference type="Pfam" id="PF01545"/>
    </source>
</evidence>
<keyword evidence="10" id="KW-0968">Cytoplasmic vesicle</keyword>
<feature type="transmembrane region" description="Helical" evidence="11">
    <location>
        <begin position="104"/>
        <end position="124"/>
    </location>
</feature>
<evidence type="ECO:0000256" key="11">
    <source>
        <dbReference type="SAM" id="Phobius"/>
    </source>
</evidence>
<feature type="transmembrane region" description="Helical" evidence="11">
    <location>
        <begin position="35"/>
        <end position="59"/>
    </location>
</feature>
<protein>
    <submittedName>
        <fullName evidence="13">Cation efflux family protein</fullName>
    </submittedName>
</protein>
<feature type="transmembrane region" description="Helical" evidence="11">
    <location>
        <begin position="71"/>
        <end position="89"/>
    </location>
</feature>
<dbReference type="SUPFAM" id="SSF161111">
    <property type="entry name" value="Cation efflux protein transmembrane domain-like"/>
    <property type="match status" value="1"/>
</dbReference>
<dbReference type="InterPro" id="IPR026765">
    <property type="entry name" value="Tmem163"/>
</dbReference>
<keyword evidence="8" id="KW-0770">Synapse</keyword>
<feature type="domain" description="Cation efflux protein transmembrane" evidence="12">
    <location>
        <begin position="29"/>
        <end position="192"/>
    </location>
</feature>
<evidence type="ECO:0000256" key="3">
    <source>
        <dbReference type="ARBA" id="ARBA00008731"/>
    </source>
</evidence>
<keyword evidence="5" id="KW-0967">Endosome</keyword>
<dbReference type="GO" id="GO:0008324">
    <property type="term" value="F:monoatomic cation transmembrane transporter activity"/>
    <property type="evidence" value="ECO:0007669"/>
    <property type="project" value="InterPro"/>
</dbReference>
<evidence type="ECO:0000256" key="10">
    <source>
        <dbReference type="ARBA" id="ARBA00023329"/>
    </source>
</evidence>
<dbReference type="GO" id="GO:0031410">
    <property type="term" value="C:cytoplasmic vesicle"/>
    <property type="evidence" value="ECO:0007669"/>
    <property type="project" value="UniProtKB-KW"/>
</dbReference>
<dbReference type="Gene3D" id="1.20.1510.10">
    <property type="entry name" value="Cation efflux protein transmembrane domain"/>
    <property type="match status" value="1"/>
</dbReference>
<feature type="transmembrane region" description="Helical" evidence="11">
    <location>
        <begin position="145"/>
        <end position="169"/>
    </location>
</feature>
<evidence type="ECO:0000256" key="6">
    <source>
        <dbReference type="ARBA" id="ARBA00022833"/>
    </source>
</evidence>
<reference evidence="13 14" key="1">
    <citation type="submission" date="2017-05" db="EMBL/GenBank/DDBJ databases">
        <authorList>
            <person name="Varghese N."/>
            <person name="Submissions S."/>
        </authorList>
    </citation>
    <scope>NUCLEOTIDE SEQUENCE [LARGE SCALE GENOMIC DNA]</scope>
    <source>
        <strain evidence="13 14">DSM 46834</strain>
    </source>
</reference>
<dbReference type="InterPro" id="IPR027469">
    <property type="entry name" value="Cation_efflux_TMD_sf"/>
</dbReference>
<name>A0A521F9V9_9ACTN</name>
<dbReference type="InterPro" id="IPR058533">
    <property type="entry name" value="Cation_efflux_TM"/>
</dbReference>
<sequence length="206" mass="22208">MNSEALRKRGLTLAWFIVGWDIAEGTIAVTAGLLAGSIALVGFGIDSAIEVFAALVVIWQLRRNGEQRYATALRLIAVSFFLLAGYVIYKSVSDLINASQPDASPVGIVLAAVATAVMIPVAIAQKRTGEALGNQVLVAQSNETWISNYLSISLLLGLGLNALFGWWWADPLVAFLISLVAVREGWEAWRDASEDSEEREGEKDSV</sequence>
<dbReference type="GO" id="GO:0016020">
    <property type="term" value="C:membrane"/>
    <property type="evidence" value="ECO:0007669"/>
    <property type="project" value="InterPro"/>
</dbReference>
<comment type="similarity">
    <text evidence="3">Belongs to the TMEM163 family.</text>
</comment>
<evidence type="ECO:0000256" key="4">
    <source>
        <dbReference type="ARBA" id="ARBA00022692"/>
    </source>
</evidence>
<dbReference type="RefSeq" id="WP_142459837.1">
    <property type="nucleotide sequence ID" value="NZ_FXTJ01000007.1"/>
</dbReference>
<dbReference type="Proteomes" id="UP000317484">
    <property type="component" value="Unassembled WGS sequence"/>
</dbReference>
<comment type="subcellular location">
    <subcellularLocation>
        <location evidence="2">Cytoplasmic vesicle</location>
        <location evidence="2">Secretory vesicle</location>
        <location evidence="2">Synaptic vesicle membrane</location>
        <topology evidence="2">Multi-pass membrane protein</topology>
    </subcellularLocation>
    <subcellularLocation>
        <location evidence="1">Early endosome membrane</location>
    </subcellularLocation>
</comment>
<evidence type="ECO:0000256" key="1">
    <source>
        <dbReference type="ARBA" id="ARBA00004146"/>
    </source>
</evidence>
<dbReference type="PANTHER" id="PTHR31937">
    <property type="entry name" value="TRANSMEMBRANE PROTEIN 163"/>
    <property type="match status" value="1"/>
</dbReference>